<gene>
    <name evidence="7 9" type="ORF">CBG05724</name>
    <name evidence="7" type="ORF">CBG_05724</name>
</gene>
<dbReference type="InParanoid" id="A8X1S9"/>
<reference evidence="7 8" key="1">
    <citation type="journal article" date="2003" name="PLoS Biol.">
        <title>The genome sequence of Caenorhabditis briggsae: a platform for comparative genomics.</title>
        <authorList>
            <person name="Stein L.D."/>
            <person name="Bao Z."/>
            <person name="Blasiar D."/>
            <person name="Blumenthal T."/>
            <person name="Brent M.R."/>
            <person name="Chen N."/>
            <person name="Chinwalla A."/>
            <person name="Clarke L."/>
            <person name="Clee C."/>
            <person name="Coghlan A."/>
            <person name="Coulson A."/>
            <person name="D'Eustachio P."/>
            <person name="Fitch D.H."/>
            <person name="Fulton L.A."/>
            <person name="Fulton R.E."/>
            <person name="Griffiths-Jones S."/>
            <person name="Harris T.W."/>
            <person name="Hillier L.W."/>
            <person name="Kamath R."/>
            <person name="Kuwabara P.E."/>
            <person name="Mardis E.R."/>
            <person name="Marra M.A."/>
            <person name="Miner T.L."/>
            <person name="Minx P."/>
            <person name="Mullikin J.C."/>
            <person name="Plumb R.W."/>
            <person name="Rogers J."/>
            <person name="Schein J.E."/>
            <person name="Sohrmann M."/>
            <person name="Spieth J."/>
            <person name="Stajich J.E."/>
            <person name="Wei C."/>
            <person name="Willey D."/>
            <person name="Wilson R.K."/>
            <person name="Durbin R."/>
            <person name="Waterston R.H."/>
        </authorList>
    </citation>
    <scope>NUCLEOTIDE SEQUENCE [LARGE SCALE GENOMIC DNA]</scope>
    <source>
        <strain evidence="7 8">AF16</strain>
    </source>
</reference>
<evidence type="ECO:0000256" key="2">
    <source>
        <dbReference type="ARBA" id="ARBA00022676"/>
    </source>
</evidence>
<evidence type="ECO:0000313" key="8">
    <source>
        <dbReference type="Proteomes" id="UP000008549"/>
    </source>
</evidence>
<name>A8X1S9_CAEBR</name>
<dbReference type="AlphaFoldDB" id="A8X1S9"/>
<evidence type="ECO:0000313" key="9">
    <source>
        <dbReference type="WormBase" id="CBG05724"/>
    </source>
</evidence>
<keyword evidence="3" id="KW-0808">Transferase</keyword>
<keyword evidence="2" id="KW-0328">Glycosyltransferase</keyword>
<evidence type="ECO:0000256" key="4">
    <source>
        <dbReference type="ARBA" id="ARBA00023136"/>
    </source>
</evidence>
<keyword evidence="6" id="KW-1133">Transmembrane helix</keyword>
<dbReference type="OMA" id="QHIDCGR"/>
<dbReference type="KEGG" id="cbr:CBG_05724"/>
<organism evidence="7 8">
    <name type="scientific">Caenorhabditis briggsae</name>
    <dbReference type="NCBI Taxonomy" id="6238"/>
    <lineage>
        <taxon>Eukaryota</taxon>
        <taxon>Metazoa</taxon>
        <taxon>Ecdysozoa</taxon>
        <taxon>Nematoda</taxon>
        <taxon>Chromadorea</taxon>
        <taxon>Rhabditida</taxon>
        <taxon>Rhabditina</taxon>
        <taxon>Rhabditomorpha</taxon>
        <taxon>Rhabditoidea</taxon>
        <taxon>Rhabditidae</taxon>
        <taxon>Peloderinae</taxon>
        <taxon>Caenorhabditis</taxon>
    </lineage>
</organism>
<dbReference type="RefSeq" id="XP_002633044.1">
    <property type="nucleotide sequence ID" value="XM_002632998.1"/>
</dbReference>
<dbReference type="WormBase" id="CBG05724">
    <property type="protein sequence ID" value="CBP15474"/>
    <property type="gene ID" value="WBGene00028118"/>
</dbReference>
<protein>
    <submittedName>
        <fullName evidence="7">Protein CBG05724</fullName>
    </submittedName>
</protein>
<evidence type="ECO:0000256" key="5">
    <source>
        <dbReference type="ARBA" id="ARBA00023180"/>
    </source>
</evidence>
<dbReference type="HOGENOM" id="CLU_032341_2_0_1"/>
<dbReference type="Pfam" id="PF02485">
    <property type="entry name" value="Branch"/>
    <property type="match status" value="1"/>
</dbReference>
<keyword evidence="4 6" id="KW-0472">Membrane</keyword>
<evidence type="ECO:0000313" key="7">
    <source>
        <dbReference type="EMBL" id="CAP26589.1"/>
    </source>
</evidence>
<dbReference type="CTD" id="8575041"/>
<dbReference type="GO" id="GO:0016757">
    <property type="term" value="F:glycosyltransferase activity"/>
    <property type="evidence" value="ECO:0007669"/>
    <property type="project" value="UniProtKB-KW"/>
</dbReference>
<keyword evidence="6" id="KW-0812">Transmembrane</keyword>
<feature type="transmembrane region" description="Helical" evidence="6">
    <location>
        <begin position="12"/>
        <end position="35"/>
    </location>
</feature>
<proteinExistence type="predicted"/>
<dbReference type="InterPro" id="IPR003406">
    <property type="entry name" value="Glyco_trans_14"/>
</dbReference>
<accession>A8X1S9</accession>
<dbReference type="PANTHER" id="PTHR46671">
    <property type="entry name" value="PROTEIN CBG11221"/>
    <property type="match status" value="1"/>
</dbReference>
<dbReference type="GO" id="GO:0016020">
    <property type="term" value="C:membrane"/>
    <property type="evidence" value="ECO:0007669"/>
    <property type="project" value="UniProtKB-SubCell"/>
</dbReference>
<reference evidence="7 8" key="2">
    <citation type="journal article" date="2011" name="PLoS Genet.">
        <title>Caenorhabditis briggsae recombinant inbred line genotypes reveal inter-strain incompatibility and the evolution of recombination.</title>
        <authorList>
            <person name="Ross J.A."/>
            <person name="Koboldt D.C."/>
            <person name="Staisch J.E."/>
            <person name="Chamberlin H.M."/>
            <person name="Gupta B.P."/>
            <person name="Miller R.D."/>
            <person name="Baird S.E."/>
            <person name="Haag E.S."/>
        </authorList>
    </citation>
    <scope>NUCLEOTIDE SEQUENCE [LARGE SCALE GENOMIC DNA]</scope>
    <source>
        <strain evidence="7 8">AF16</strain>
    </source>
</reference>
<evidence type="ECO:0000256" key="6">
    <source>
        <dbReference type="SAM" id="Phobius"/>
    </source>
</evidence>
<dbReference type="STRING" id="6238.A8X1S9"/>
<dbReference type="GeneID" id="8575041"/>
<comment type="subcellular location">
    <subcellularLocation>
        <location evidence="1">Membrane</location>
        <topology evidence="1">Single-pass type II membrane protein</topology>
    </subcellularLocation>
</comment>
<dbReference type="EMBL" id="HE600909">
    <property type="protein sequence ID" value="CAP26589.1"/>
    <property type="molecule type" value="Genomic_DNA"/>
</dbReference>
<sequence length="486" mass="56296">MPETQRNAWKLFALAVCCISFLSIIHPVFIMYVSIDNFDPSIDDKRRIFIYEYMIGALRKNSLPSEGYQKRPETQHIDCGRVLGGDKSYTEKLIGENRIPLIQNGLLNMSCPDIQNRIHPNNRNFIPLKSGGIAFARIVYTDYEFIEKQLEMLWHPQNVFCFTVDKKSPIEFISRMKKLEECLENVIVLPATESYDSSGHNMNIGQKRCMEALLPKTGWKYILFLQNFDVIVKSVYELERIYELLGGVNDIHYCKEVEGRRIPGLSWDPKSMHLFRNESGISEKVLHSPMRVFSGSEQASLSRAAVKWLIEDVDMNIVIEQFNRTAYGCDEQLFPSLQLNYEYGMPGHFTDQCPNYDGPKQITRMTQWANGDVNNCPSKIVRHGICLIGIEQLEELSKIPHIMVNKMIPSFDYSVIECTAELLYNRTFLGQKDHQLDEKFYEELLHVTYYKHHNDPGYQLNCTTPNTLENYLRIRNISLGPLVRSD</sequence>
<evidence type="ECO:0000256" key="1">
    <source>
        <dbReference type="ARBA" id="ARBA00004606"/>
    </source>
</evidence>
<keyword evidence="5" id="KW-0325">Glycoprotein</keyword>
<dbReference type="FunCoup" id="A8X1S9">
    <property type="interactions" value="19"/>
</dbReference>
<evidence type="ECO:0000256" key="3">
    <source>
        <dbReference type="ARBA" id="ARBA00022679"/>
    </source>
</evidence>
<keyword evidence="8" id="KW-1185">Reference proteome</keyword>
<dbReference type="Proteomes" id="UP000008549">
    <property type="component" value="Unassembled WGS sequence"/>
</dbReference>
<dbReference type="PANTHER" id="PTHR46671:SF4">
    <property type="entry name" value="EGF-LIKE DOMAIN-CONTAINING PROTEIN-RELATED"/>
    <property type="match status" value="1"/>
</dbReference>
<dbReference type="eggNOG" id="KOG0799">
    <property type="taxonomic scope" value="Eukaryota"/>
</dbReference>